<dbReference type="EMBL" id="BARS01015552">
    <property type="protein sequence ID" value="GAF91731.1"/>
    <property type="molecule type" value="Genomic_DNA"/>
</dbReference>
<name>X0TX34_9ZZZZ</name>
<sequence length="92" mass="10848">MTVQPTSLEAYTGLLYKLGDKQQQILNIIQTHPNMSDNDLLRYLRHIDPYSHWETSKITGRRNELHNMELILDNGEKIDRLTGQRVMKWIKA</sequence>
<organism evidence="1">
    <name type="scientific">marine sediment metagenome</name>
    <dbReference type="NCBI Taxonomy" id="412755"/>
    <lineage>
        <taxon>unclassified sequences</taxon>
        <taxon>metagenomes</taxon>
        <taxon>ecological metagenomes</taxon>
    </lineage>
</organism>
<gene>
    <name evidence="1" type="ORF">S01H1_25712</name>
</gene>
<protein>
    <submittedName>
        <fullName evidence="1">Uncharacterized protein</fullName>
    </submittedName>
</protein>
<comment type="caution">
    <text evidence="1">The sequence shown here is derived from an EMBL/GenBank/DDBJ whole genome shotgun (WGS) entry which is preliminary data.</text>
</comment>
<evidence type="ECO:0000313" key="1">
    <source>
        <dbReference type="EMBL" id="GAF91731.1"/>
    </source>
</evidence>
<proteinExistence type="predicted"/>
<dbReference type="AlphaFoldDB" id="X0TX34"/>
<accession>X0TX34</accession>
<reference evidence="1" key="1">
    <citation type="journal article" date="2014" name="Front. Microbiol.">
        <title>High frequency of phylogenetically diverse reductive dehalogenase-homologous genes in deep subseafloor sedimentary metagenomes.</title>
        <authorList>
            <person name="Kawai M."/>
            <person name="Futagami T."/>
            <person name="Toyoda A."/>
            <person name="Takaki Y."/>
            <person name="Nishi S."/>
            <person name="Hori S."/>
            <person name="Arai W."/>
            <person name="Tsubouchi T."/>
            <person name="Morono Y."/>
            <person name="Uchiyama I."/>
            <person name="Ito T."/>
            <person name="Fujiyama A."/>
            <person name="Inagaki F."/>
            <person name="Takami H."/>
        </authorList>
    </citation>
    <scope>NUCLEOTIDE SEQUENCE</scope>
    <source>
        <strain evidence="1">Expedition CK06-06</strain>
    </source>
</reference>